<proteinExistence type="predicted"/>
<name>A0AAD6VZC2_9ROSI</name>
<comment type="caution">
    <text evidence="2">The sequence shown here is derived from an EMBL/GenBank/DDBJ whole genome shotgun (WGS) entry which is preliminary data.</text>
</comment>
<evidence type="ECO:0000256" key="1">
    <source>
        <dbReference type="SAM" id="MobiDB-lite"/>
    </source>
</evidence>
<keyword evidence="3" id="KW-1185">Reference proteome</keyword>
<evidence type="ECO:0000313" key="2">
    <source>
        <dbReference type="EMBL" id="KAJ6993227.1"/>
    </source>
</evidence>
<accession>A0AAD6VZC2</accession>
<dbReference type="Proteomes" id="UP001164929">
    <property type="component" value="Chromosome 6"/>
</dbReference>
<gene>
    <name evidence="2" type="ORF">NC653_016375</name>
</gene>
<feature type="region of interest" description="Disordered" evidence="1">
    <location>
        <begin position="30"/>
        <end position="67"/>
    </location>
</feature>
<feature type="compositionally biased region" description="Basic and acidic residues" evidence="1">
    <location>
        <begin position="51"/>
        <end position="67"/>
    </location>
</feature>
<dbReference type="EMBL" id="JAQIZT010000006">
    <property type="protein sequence ID" value="KAJ6993227.1"/>
    <property type="molecule type" value="Genomic_DNA"/>
</dbReference>
<reference evidence="2" key="1">
    <citation type="journal article" date="2023" name="Mol. Ecol. Resour.">
        <title>Chromosome-level genome assembly of a triploid poplar Populus alba 'Berolinensis'.</title>
        <authorList>
            <person name="Chen S."/>
            <person name="Yu Y."/>
            <person name="Wang X."/>
            <person name="Wang S."/>
            <person name="Zhang T."/>
            <person name="Zhou Y."/>
            <person name="He R."/>
            <person name="Meng N."/>
            <person name="Wang Y."/>
            <person name="Liu W."/>
            <person name="Liu Z."/>
            <person name="Liu J."/>
            <person name="Guo Q."/>
            <person name="Huang H."/>
            <person name="Sederoff R.R."/>
            <person name="Wang G."/>
            <person name="Qu G."/>
            <person name="Chen S."/>
        </authorList>
    </citation>
    <scope>NUCLEOTIDE SEQUENCE</scope>
    <source>
        <strain evidence="2">SC-2020</strain>
    </source>
</reference>
<sequence length="67" mass="7293">MITKSQVSMVLGRLTTGGAAVGLRRADNRRSCSRYPGNHISTFRRTGTKRSGGDFHTSRLERGPSSV</sequence>
<dbReference type="AlphaFoldDB" id="A0AAD6VZC2"/>
<protein>
    <submittedName>
        <fullName evidence="2">Uncharacterized protein</fullName>
    </submittedName>
</protein>
<evidence type="ECO:0000313" key="3">
    <source>
        <dbReference type="Proteomes" id="UP001164929"/>
    </source>
</evidence>
<organism evidence="2 3">
    <name type="scientific">Populus alba x Populus x berolinensis</name>
    <dbReference type="NCBI Taxonomy" id="444605"/>
    <lineage>
        <taxon>Eukaryota</taxon>
        <taxon>Viridiplantae</taxon>
        <taxon>Streptophyta</taxon>
        <taxon>Embryophyta</taxon>
        <taxon>Tracheophyta</taxon>
        <taxon>Spermatophyta</taxon>
        <taxon>Magnoliopsida</taxon>
        <taxon>eudicotyledons</taxon>
        <taxon>Gunneridae</taxon>
        <taxon>Pentapetalae</taxon>
        <taxon>rosids</taxon>
        <taxon>fabids</taxon>
        <taxon>Malpighiales</taxon>
        <taxon>Salicaceae</taxon>
        <taxon>Saliceae</taxon>
        <taxon>Populus</taxon>
    </lineage>
</organism>